<dbReference type="InterPro" id="IPR035897">
    <property type="entry name" value="Toll_tir_struct_dom_sf"/>
</dbReference>
<evidence type="ECO:0000259" key="1">
    <source>
        <dbReference type="PROSITE" id="PS51534"/>
    </source>
</evidence>
<gene>
    <name evidence="2" type="ORF">DET52_10963</name>
</gene>
<proteinExistence type="predicted"/>
<reference evidence="2 3" key="1">
    <citation type="submission" date="2019-03" db="EMBL/GenBank/DDBJ databases">
        <title>Freshwater and sediment microbial communities from various areas in North America, analyzing microbe dynamics in response to fracking.</title>
        <authorList>
            <person name="Lamendella R."/>
        </authorList>
    </citation>
    <scope>NUCLEOTIDE SEQUENCE [LARGE SCALE GENOMIC DNA]</scope>
    <source>
        <strain evidence="2 3">114D</strain>
    </source>
</reference>
<dbReference type="PROSITE" id="PS51534">
    <property type="entry name" value="SEFIR"/>
    <property type="match status" value="1"/>
</dbReference>
<evidence type="ECO:0000313" key="2">
    <source>
        <dbReference type="EMBL" id="TDN97661.1"/>
    </source>
</evidence>
<comment type="caution">
    <text evidence="2">The sequence shown here is derived from an EMBL/GenBank/DDBJ whole genome shotgun (WGS) entry which is preliminary data.</text>
</comment>
<dbReference type="Proteomes" id="UP000294848">
    <property type="component" value="Unassembled WGS sequence"/>
</dbReference>
<sequence length="383" mass="43919">MADGVDLFFDRFDLQIGSNNTYFMEKIDSAQKVILIMTKDYKIKADNRKNGIGYEYQIISSIISKSISSNRKFLPILRNGSPEESIPTFLQSFLFLDMRNNNTFEKDYITLLRSIYEEPEFKKPQIGKKPDFVKLSKAADKKTIKSTDIGELFKLGRDKKFVHKNLGEPQYDYGLIESFWSHGIQIYYNRHSENVDGVLLKRLPSGVTYEGNLLGVSLGSSFAEVKSILGNPINWGLPDAYTSFAFYHIDKRYLTLAIWRNKPDKDDSDFKIGSIYGIAYCEECSALSCEPIVAITIEDIRAGRNSKFLEKGLETFHNVDPNASFFHEPYDMVPAQFGIFGGYFVTVAFRESKTILVFWLYDLGWQSFVVRMIANRGMINENK</sequence>
<dbReference type="EMBL" id="SNWI01000009">
    <property type="protein sequence ID" value="TDN97661.1"/>
    <property type="molecule type" value="Genomic_DNA"/>
</dbReference>
<feature type="domain" description="SEFIR" evidence="1">
    <location>
        <begin position="1"/>
        <end position="107"/>
    </location>
</feature>
<dbReference type="InterPro" id="IPR013568">
    <property type="entry name" value="SEFIR_dom"/>
</dbReference>
<dbReference type="AlphaFoldDB" id="A0A4R6GQS7"/>
<dbReference type="Gene3D" id="3.40.50.10140">
    <property type="entry name" value="Toll/interleukin-1 receptor homology (TIR) domain"/>
    <property type="match status" value="1"/>
</dbReference>
<organism evidence="2 3">
    <name type="scientific">Sunxiuqinia elliptica</name>
    <dbReference type="NCBI Taxonomy" id="655355"/>
    <lineage>
        <taxon>Bacteria</taxon>
        <taxon>Pseudomonadati</taxon>
        <taxon>Bacteroidota</taxon>
        <taxon>Bacteroidia</taxon>
        <taxon>Marinilabiliales</taxon>
        <taxon>Prolixibacteraceae</taxon>
        <taxon>Sunxiuqinia</taxon>
    </lineage>
</organism>
<evidence type="ECO:0000313" key="3">
    <source>
        <dbReference type="Proteomes" id="UP000294848"/>
    </source>
</evidence>
<accession>A0A4R6GQS7</accession>
<protein>
    <submittedName>
        <fullName evidence="2">SEFIR domain-containing protein</fullName>
    </submittedName>
</protein>
<name>A0A4R6GQS7_9BACT</name>